<dbReference type="AlphaFoldDB" id="A0A512IW94"/>
<feature type="chain" id="PRO_5022095988" evidence="1">
    <location>
        <begin position="21"/>
        <end position="145"/>
    </location>
</feature>
<accession>A0A512IW94</accession>
<dbReference type="EMBL" id="BJZT01000087">
    <property type="protein sequence ID" value="GEP01956.1"/>
    <property type="molecule type" value="Genomic_DNA"/>
</dbReference>
<sequence>MRFRHITGAVLFALSLTAFAEAQAQDLQPGMQTMMQQGGVEGVELDSMVFNTAQDDNLQPGMQTMMQQGGVEGVTLGTARAGGYGYELSSPRSLGQEHYKTRRHKLVGSYTAVKKTVRARSFSRFGKFDSCRHSGLSHTSHFQAL</sequence>
<dbReference type="RefSeq" id="WP_284246685.1">
    <property type="nucleotide sequence ID" value="NZ_BSPJ01000075.1"/>
</dbReference>
<gene>
    <name evidence="2" type="ORF">MHA02_43430</name>
</gene>
<evidence type="ECO:0000313" key="3">
    <source>
        <dbReference type="Proteomes" id="UP000321258"/>
    </source>
</evidence>
<evidence type="ECO:0000313" key="2">
    <source>
        <dbReference type="EMBL" id="GEP01956.1"/>
    </source>
</evidence>
<keyword evidence="3" id="KW-1185">Reference proteome</keyword>
<protein>
    <submittedName>
        <fullName evidence="2">Uncharacterized protein</fullName>
    </submittedName>
</protein>
<proteinExistence type="predicted"/>
<dbReference type="Proteomes" id="UP000321258">
    <property type="component" value="Unassembled WGS sequence"/>
</dbReference>
<organism evidence="2 3">
    <name type="scientific">Methylobacterium haplocladii</name>
    <dbReference type="NCBI Taxonomy" id="1176176"/>
    <lineage>
        <taxon>Bacteria</taxon>
        <taxon>Pseudomonadati</taxon>
        <taxon>Pseudomonadota</taxon>
        <taxon>Alphaproteobacteria</taxon>
        <taxon>Hyphomicrobiales</taxon>
        <taxon>Methylobacteriaceae</taxon>
        <taxon>Methylobacterium</taxon>
    </lineage>
</organism>
<comment type="caution">
    <text evidence="2">The sequence shown here is derived from an EMBL/GenBank/DDBJ whole genome shotgun (WGS) entry which is preliminary data.</text>
</comment>
<keyword evidence="1" id="KW-0732">Signal</keyword>
<reference evidence="2 3" key="1">
    <citation type="submission" date="2019-07" db="EMBL/GenBank/DDBJ databases">
        <title>Whole genome shotgun sequence of Methylobacterium haplocladii NBRC 107714.</title>
        <authorList>
            <person name="Hosoyama A."/>
            <person name="Uohara A."/>
            <person name="Ohji S."/>
            <person name="Ichikawa N."/>
        </authorList>
    </citation>
    <scope>NUCLEOTIDE SEQUENCE [LARGE SCALE GENOMIC DNA]</scope>
    <source>
        <strain evidence="2 3">NBRC 107714</strain>
    </source>
</reference>
<feature type="signal peptide" evidence="1">
    <location>
        <begin position="1"/>
        <end position="20"/>
    </location>
</feature>
<name>A0A512IW94_9HYPH</name>
<evidence type="ECO:0000256" key="1">
    <source>
        <dbReference type="SAM" id="SignalP"/>
    </source>
</evidence>